<evidence type="ECO:0000313" key="3">
    <source>
        <dbReference type="Proteomes" id="UP000198629"/>
    </source>
</evidence>
<evidence type="ECO:0000313" key="2">
    <source>
        <dbReference type="EMBL" id="SDK80080.1"/>
    </source>
</evidence>
<organism evidence="2 3">
    <name type="scientific">Methylophilus rhizosphaerae</name>
    <dbReference type="NCBI Taxonomy" id="492660"/>
    <lineage>
        <taxon>Bacteria</taxon>
        <taxon>Pseudomonadati</taxon>
        <taxon>Pseudomonadota</taxon>
        <taxon>Betaproteobacteria</taxon>
        <taxon>Nitrosomonadales</taxon>
        <taxon>Methylophilaceae</taxon>
        <taxon>Methylophilus</taxon>
    </lineage>
</organism>
<dbReference type="SUPFAM" id="SSF110087">
    <property type="entry name" value="DR1885-like metal-binding protein"/>
    <property type="match status" value="1"/>
</dbReference>
<dbReference type="RefSeq" id="WP_091472461.1">
    <property type="nucleotide sequence ID" value="NZ_FNFX01000005.1"/>
</dbReference>
<dbReference type="PANTHER" id="PTHR36302">
    <property type="entry name" value="BLR7088 PROTEIN"/>
    <property type="match status" value="1"/>
</dbReference>
<proteinExistence type="predicted"/>
<dbReference type="AlphaFoldDB" id="A0A1G9EVD3"/>
<accession>A0A1G9EVD3</accession>
<reference evidence="3" key="1">
    <citation type="submission" date="2016-10" db="EMBL/GenBank/DDBJ databases">
        <authorList>
            <person name="Varghese N."/>
            <person name="Submissions S."/>
        </authorList>
    </citation>
    <scope>NUCLEOTIDE SEQUENCE [LARGE SCALE GENOMIC DNA]</scope>
    <source>
        <strain evidence="3">CBMB127</strain>
    </source>
</reference>
<gene>
    <name evidence="2" type="ORF">SAMN05192566_2476</name>
</gene>
<feature type="chain" id="PRO_5011661242" description="Copper(I)-binding protein" evidence="1">
    <location>
        <begin position="24"/>
        <end position="158"/>
    </location>
</feature>
<evidence type="ECO:0008006" key="4">
    <source>
        <dbReference type="Google" id="ProtNLM"/>
    </source>
</evidence>
<dbReference type="Gene3D" id="2.60.40.1890">
    <property type="entry name" value="PCu(A)C copper chaperone"/>
    <property type="match status" value="1"/>
</dbReference>
<dbReference type="InterPro" id="IPR007410">
    <property type="entry name" value="LpqE-like"/>
</dbReference>
<dbReference type="InterPro" id="IPR036182">
    <property type="entry name" value="PCuAC_sf"/>
</dbReference>
<evidence type="ECO:0000256" key="1">
    <source>
        <dbReference type="SAM" id="SignalP"/>
    </source>
</evidence>
<dbReference type="EMBL" id="FNFX01000005">
    <property type="protein sequence ID" value="SDK80080.1"/>
    <property type="molecule type" value="Genomic_DNA"/>
</dbReference>
<dbReference type="Proteomes" id="UP000198629">
    <property type="component" value="Unassembled WGS sequence"/>
</dbReference>
<dbReference type="STRING" id="492660.SAMN05192566_2476"/>
<dbReference type="PANTHER" id="PTHR36302:SF1">
    <property type="entry name" value="COPPER CHAPERONE PCU(A)C"/>
    <property type="match status" value="1"/>
</dbReference>
<dbReference type="Pfam" id="PF04314">
    <property type="entry name" value="PCuAC"/>
    <property type="match status" value="1"/>
</dbReference>
<keyword evidence="1" id="KW-0732">Signal</keyword>
<dbReference type="OrthoDB" id="9796962at2"/>
<keyword evidence="3" id="KW-1185">Reference proteome</keyword>
<protein>
    <recommendedName>
        <fullName evidence="4">Copper(I)-binding protein</fullName>
    </recommendedName>
</protein>
<feature type="signal peptide" evidence="1">
    <location>
        <begin position="1"/>
        <end position="23"/>
    </location>
</feature>
<sequence>MKSYLKIGLVIISMAGFTVSAHADLQVLDAWVKPTMPGQPVAGAYMTLVADKETEIVDLSSPVAGKTEVHSMSMQGNVMKMKRLARVKLKAGEKMELKPGGFHIMLMELNHQIKEGEVVPISLVTQDGSGKKTTVSVKAIAASPENTEAPSGMHMHHH</sequence>
<dbReference type="InterPro" id="IPR058248">
    <property type="entry name" value="Lxx211020-like"/>
</dbReference>
<name>A0A1G9EVD3_9PROT</name>